<name>A0A8J3QD21_9ACTN</name>
<dbReference type="Proteomes" id="UP000612899">
    <property type="component" value="Unassembled WGS sequence"/>
</dbReference>
<keyword evidence="1" id="KW-0732">Signal</keyword>
<gene>
    <name evidence="2" type="ORF">Rhe02_52430</name>
</gene>
<accession>A0A8J3QD21</accession>
<comment type="caution">
    <text evidence="2">The sequence shown here is derived from an EMBL/GenBank/DDBJ whole genome shotgun (WGS) entry which is preliminary data.</text>
</comment>
<keyword evidence="3" id="KW-1185">Reference proteome</keyword>
<evidence type="ECO:0000313" key="2">
    <source>
        <dbReference type="EMBL" id="GIH07176.1"/>
    </source>
</evidence>
<evidence type="ECO:0000256" key="1">
    <source>
        <dbReference type="SAM" id="SignalP"/>
    </source>
</evidence>
<evidence type="ECO:0000313" key="3">
    <source>
        <dbReference type="Proteomes" id="UP000612899"/>
    </source>
</evidence>
<dbReference type="AlphaFoldDB" id="A0A8J3QD21"/>
<protein>
    <submittedName>
        <fullName evidence="2">Uncharacterized protein</fullName>
    </submittedName>
</protein>
<sequence>MHLIGKILAVVVITTTAIVAGVQPASAFTVRNIVNDGFENPAVWAGYFAAPGAAYVNTNQAAAHAGQRYGVLWEEAGTGTWASLERLFTEPTGRGSCVASIWIVPLLSDGNNHSRFNIEVIDPQTFTYVALNPVDYQFPSQSLPSYAKYTLDPWNLGGRQLLFRVSQLGGNPVPGHPGLFYRTSSLVDDLSITCITF</sequence>
<reference evidence="2" key="1">
    <citation type="submission" date="2021-01" db="EMBL/GenBank/DDBJ databases">
        <title>Whole genome shotgun sequence of Rhizocola hellebori NBRC 109834.</title>
        <authorList>
            <person name="Komaki H."/>
            <person name="Tamura T."/>
        </authorList>
    </citation>
    <scope>NUCLEOTIDE SEQUENCE</scope>
    <source>
        <strain evidence="2">NBRC 109834</strain>
    </source>
</reference>
<proteinExistence type="predicted"/>
<feature type="chain" id="PRO_5035213240" evidence="1">
    <location>
        <begin position="28"/>
        <end position="197"/>
    </location>
</feature>
<dbReference type="EMBL" id="BONY01000034">
    <property type="protein sequence ID" value="GIH07176.1"/>
    <property type="molecule type" value="Genomic_DNA"/>
</dbReference>
<dbReference type="RefSeq" id="WP_239124056.1">
    <property type="nucleotide sequence ID" value="NZ_BONY01000034.1"/>
</dbReference>
<feature type="signal peptide" evidence="1">
    <location>
        <begin position="1"/>
        <end position="27"/>
    </location>
</feature>
<organism evidence="2 3">
    <name type="scientific">Rhizocola hellebori</name>
    <dbReference type="NCBI Taxonomy" id="1392758"/>
    <lineage>
        <taxon>Bacteria</taxon>
        <taxon>Bacillati</taxon>
        <taxon>Actinomycetota</taxon>
        <taxon>Actinomycetes</taxon>
        <taxon>Micromonosporales</taxon>
        <taxon>Micromonosporaceae</taxon>
        <taxon>Rhizocola</taxon>
    </lineage>
</organism>